<evidence type="ECO:0000313" key="6">
    <source>
        <dbReference type="Proteomes" id="UP000595897"/>
    </source>
</evidence>
<keyword evidence="6" id="KW-1185">Reference proteome</keyword>
<dbReference type="KEGG" id="ahb:bsdtb5_13510"/>
<name>A0A7R7EJM7_9FIRM</name>
<evidence type="ECO:0000259" key="3">
    <source>
        <dbReference type="Pfam" id="PF00465"/>
    </source>
</evidence>
<keyword evidence="2" id="KW-0560">Oxidoreductase</keyword>
<reference evidence="5 6" key="1">
    <citation type="submission" date="2020-11" db="EMBL/GenBank/DDBJ databases">
        <title>Draft genome sequencing of a Lachnospiraceae strain isolated from anoxic soil subjected to BSD treatment.</title>
        <authorList>
            <person name="Uek A."/>
            <person name="Tonouchi A."/>
        </authorList>
    </citation>
    <scope>NUCLEOTIDE SEQUENCE [LARGE SCALE GENOMIC DNA]</scope>
    <source>
        <strain evidence="5 6">TB5</strain>
    </source>
</reference>
<protein>
    <submittedName>
        <fullName evidence="5">4-hydroxybutyrate dehydrogenase</fullName>
    </submittedName>
</protein>
<comment type="similarity">
    <text evidence="1">Belongs to the iron-containing alcohol dehydrogenase family.</text>
</comment>
<dbReference type="EMBL" id="AP024169">
    <property type="protein sequence ID" value="BCN30056.1"/>
    <property type="molecule type" value="Genomic_DNA"/>
</dbReference>
<dbReference type="PANTHER" id="PTHR11496:SF102">
    <property type="entry name" value="ALCOHOL DEHYDROGENASE 4"/>
    <property type="match status" value="1"/>
</dbReference>
<gene>
    <name evidence="5" type="ORF">bsdtb5_13510</name>
</gene>
<dbReference type="InterPro" id="IPR001670">
    <property type="entry name" value="ADH_Fe/GldA"/>
</dbReference>
<dbReference type="Pfam" id="PF25137">
    <property type="entry name" value="ADH_Fe_C"/>
    <property type="match status" value="1"/>
</dbReference>
<dbReference type="InterPro" id="IPR056798">
    <property type="entry name" value="ADH_Fe_C"/>
</dbReference>
<feature type="domain" description="Alcohol dehydrogenase iron-type/glycerol dehydrogenase GldA" evidence="3">
    <location>
        <begin position="27"/>
        <end position="165"/>
    </location>
</feature>
<evidence type="ECO:0000256" key="2">
    <source>
        <dbReference type="ARBA" id="ARBA00023002"/>
    </source>
</evidence>
<dbReference type="Gene3D" id="1.20.1090.10">
    <property type="entry name" value="Dehydroquinate synthase-like - alpha domain"/>
    <property type="match status" value="1"/>
</dbReference>
<proteinExistence type="inferred from homology"/>
<dbReference type="CDD" id="cd14860">
    <property type="entry name" value="4HBD_NAD"/>
    <property type="match status" value="1"/>
</dbReference>
<dbReference type="RefSeq" id="WP_271715305.1">
    <property type="nucleotide sequence ID" value="NZ_AP024169.1"/>
</dbReference>
<evidence type="ECO:0000259" key="4">
    <source>
        <dbReference type="Pfam" id="PF25137"/>
    </source>
</evidence>
<dbReference type="InterPro" id="IPR039697">
    <property type="entry name" value="Alcohol_dehydrogenase_Fe"/>
</dbReference>
<dbReference type="SUPFAM" id="SSF56796">
    <property type="entry name" value="Dehydroquinate synthase-like"/>
    <property type="match status" value="1"/>
</dbReference>
<dbReference type="PANTHER" id="PTHR11496">
    <property type="entry name" value="ALCOHOL DEHYDROGENASE"/>
    <property type="match status" value="1"/>
</dbReference>
<evidence type="ECO:0000256" key="1">
    <source>
        <dbReference type="ARBA" id="ARBA00007358"/>
    </source>
</evidence>
<organism evidence="5 6">
    <name type="scientific">Anaeromicropila herbilytica</name>
    <dbReference type="NCBI Taxonomy" id="2785025"/>
    <lineage>
        <taxon>Bacteria</taxon>
        <taxon>Bacillati</taxon>
        <taxon>Bacillota</taxon>
        <taxon>Clostridia</taxon>
        <taxon>Lachnospirales</taxon>
        <taxon>Lachnospiraceae</taxon>
        <taxon>Anaeromicropila</taxon>
    </lineage>
</organism>
<sequence length="371" mass="41593">MIQFRLKTTIQIYHKCKDFCKETQIGSGDLIITSGHIYENYLNGLIGEATLVNLREYGSGEPNDKMVESILADIKDNSYRRVIAIGGGSILDVAKLFVLKHISPVQDLFERKLPIIKEKELIMVPTTCGTGSEVTNISILELLEKKTKMGLATDELFADYAVLIPELLETLPFQSFGTSSIDAFIHAIESYLSPKANEFTKMYSKKAIELILQGYQIIVQQGEEARVSIMEKFLLASTYAGIAFGNAGCAAVHALSYPLGAKFHIPHGESNYVVFLGVFERYMRIDPNGEIKELNEFLSDVLGVSNEKVYKKMEELFHSIIPKKSLSSYGVTSEQLEEFTDSVMINQGRLLANNYVELSKKDIFEIYQSVF</sequence>
<feature type="domain" description="Fe-containing alcohol dehydrogenase-like C-terminal" evidence="4">
    <location>
        <begin position="178"/>
        <end position="370"/>
    </location>
</feature>
<dbReference type="AlphaFoldDB" id="A0A7R7EJM7"/>
<dbReference type="Pfam" id="PF00465">
    <property type="entry name" value="Fe-ADH"/>
    <property type="match status" value="1"/>
</dbReference>
<evidence type="ECO:0000313" key="5">
    <source>
        <dbReference type="EMBL" id="BCN30056.1"/>
    </source>
</evidence>
<dbReference type="Proteomes" id="UP000595897">
    <property type="component" value="Chromosome"/>
</dbReference>
<dbReference type="Gene3D" id="3.40.50.1970">
    <property type="match status" value="1"/>
</dbReference>
<accession>A0A7R7EJM7</accession>
<dbReference type="GO" id="GO:0046872">
    <property type="term" value="F:metal ion binding"/>
    <property type="evidence" value="ECO:0007669"/>
    <property type="project" value="InterPro"/>
</dbReference>
<dbReference type="GO" id="GO:0004022">
    <property type="term" value="F:alcohol dehydrogenase (NAD+) activity"/>
    <property type="evidence" value="ECO:0007669"/>
    <property type="project" value="TreeGrafter"/>
</dbReference>